<dbReference type="InterPro" id="IPR003018">
    <property type="entry name" value="GAF"/>
</dbReference>
<evidence type="ECO:0000259" key="4">
    <source>
        <dbReference type="SMART" id="SM01012"/>
    </source>
</evidence>
<evidence type="ECO:0000313" key="5">
    <source>
        <dbReference type="EMBL" id="GAA0902734.1"/>
    </source>
</evidence>
<evidence type="ECO:0000256" key="3">
    <source>
        <dbReference type="SAM" id="MobiDB-lite"/>
    </source>
</evidence>
<dbReference type="SMART" id="SM01012">
    <property type="entry name" value="ANTAR"/>
    <property type="match status" value="1"/>
</dbReference>
<dbReference type="EMBL" id="BAAAHG010000002">
    <property type="protein sequence ID" value="GAA0902734.1"/>
    <property type="molecule type" value="Genomic_DNA"/>
</dbReference>
<protein>
    <recommendedName>
        <fullName evidence="4">ANTAR domain-containing protein</fullName>
    </recommendedName>
</protein>
<keyword evidence="2" id="KW-0804">Transcription</keyword>
<dbReference type="Gene3D" id="3.30.450.40">
    <property type="match status" value="1"/>
</dbReference>
<gene>
    <name evidence="5" type="ORF">GCM10009549_04870</name>
</gene>
<keyword evidence="6" id="KW-1185">Reference proteome</keyword>
<feature type="compositionally biased region" description="Basic and acidic residues" evidence="3">
    <location>
        <begin position="16"/>
        <end position="29"/>
    </location>
</feature>
<dbReference type="InterPro" id="IPR029016">
    <property type="entry name" value="GAF-like_dom_sf"/>
</dbReference>
<sequence length="285" mass="30387">MAVRLRDGGLGAPGDEPGRRGPEDGCFRDRRLHRHGRNHGIEVASERNRAHAPVNAVDAIAEGIRGEAPAEVPHRLCVVAVELLPVTGASVSLRGNGMPVRMSASDDAAARMAEIQATLGDGPSLYAAEIGAPVLAFDLTTGRDARRWPVFAQQAAEAGVRAVYSFPLGDDAVCVGMFDLYGDVPHELTREELHTARHLADLMTLALMSLPHEEDGESAGGTSWLSGLTTDQDEIYQAIGMIMAHLGVGAEEALARLRASAFAQGRTALAVAHEVITHRTRLDRD</sequence>
<organism evidence="5 6">
    <name type="scientific">Streptomyces thermoalcalitolerans</name>
    <dbReference type="NCBI Taxonomy" id="65605"/>
    <lineage>
        <taxon>Bacteria</taxon>
        <taxon>Bacillati</taxon>
        <taxon>Actinomycetota</taxon>
        <taxon>Actinomycetes</taxon>
        <taxon>Kitasatosporales</taxon>
        <taxon>Streptomycetaceae</taxon>
        <taxon>Streptomyces</taxon>
    </lineage>
</organism>
<dbReference type="SUPFAM" id="SSF55781">
    <property type="entry name" value="GAF domain-like"/>
    <property type="match status" value="1"/>
</dbReference>
<feature type="domain" description="ANTAR" evidence="4">
    <location>
        <begin position="221"/>
        <end position="276"/>
    </location>
</feature>
<dbReference type="Gene3D" id="1.10.10.10">
    <property type="entry name" value="Winged helix-like DNA-binding domain superfamily/Winged helix DNA-binding domain"/>
    <property type="match status" value="1"/>
</dbReference>
<proteinExistence type="predicted"/>
<reference evidence="5 6" key="1">
    <citation type="journal article" date="2019" name="Int. J. Syst. Evol. Microbiol.">
        <title>The Global Catalogue of Microorganisms (GCM) 10K type strain sequencing project: providing services to taxonomists for standard genome sequencing and annotation.</title>
        <authorList>
            <consortium name="The Broad Institute Genomics Platform"/>
            <consortium name="The Broad Institute Genome Sequencing Center for Infectious Disease"/>
            <person name="Wu L."/>
            <person name="Ma J."/>
        </authorList>
    </citation>
    <scope>NUCLEOTIDE SEQUENCE [LARGE SCALE GENOMIC DNA]</scope>
    <source>
        <strain evidence="5 6">JCM 10673</strain>
    </source>
</reference>
<accession>A0ABN1ND71</accession>
<dbReference type="InterPro" id="IPR036388">
    <property type="entry name" value="WH-like_DNA-bd_sf"/>
</dbReference>
<evidence type="ECO:0000256" key="2">
    <source>
        <dbReference type="ARBA" id="ARBA00023163"/>
    </source>
</evidence>
<evidence type="ECO:0000313" key="6">
    <source>
        <dbReference type="Proteomes" id="UP001501005"/>
    </source>
</evidence>
<keyword evidence="1" id="KW-0805">Transcription regulation</keyword>
<dbReference type="Pfam" id="PF13185">
    <property type="entry name" value="GAF_2"/>
    <property type="match status" value="1"/>
</dbReference>
<comment type="caution">
    <text evidence="5">The sequence shown here is derived from an EMBL/GenBank/DDBJ whole genome shotgun (WGS) entry which is preliminary data.</text>
</comment>
<evidence type="ECO:0000256" key="1">
    <source>
        <dbReference type="ARBA" id="ARBA00023015"/>
    </source>
</evidence>
<dbReference type="InterPro" id="IPR005561">
    <property type="entry name" value="ANTAR"/>
</dbReference>
<dbReference type="Pfam" id="PF03861">
    <property type="entry name" value="ANTAR"/>
    <property type="match status" value="1"/>
</dbReference>
<dbReference type="Proteomes" id="UP001501005">
    <property type="component" value="Unassembled WGS sequence"/>
</dbReference>
<name>A0ABN1ND71_9ACTN</name>
<feature type="region of interest" description="Disordered" evidence="3">
    <location>
        <begin position="1"/>
        <end position="33"/>
    </location>
</feature>